<feature type="compositionally biased region" description="Basic and acidic residues" evidence="1">
    <location>
        <begin position="23"/>
        <end position="36"/>
    </location>
</feature>
<keyword evidence="4" id="KW-1185">Reference proteome</keyword>
<feature type="transmembrane region" description="Helical" evidence="2">
    <location>
        <begin position="70"/>
        <end position="88"/>
    </location>
</feature>
<evidence type="ECO:0000313" key="3">
    <source>
        <dbReference type="EMBL" id="ROT42946.1"/>
    </source>
</evidence>
<dbReference type="RefSeq" id="XP_028470752.1">
    <property type="nucleotide sequence ID" value="XM_028607921.1"/>
</dbReference>
<feature type="region of interest" description="Disordered" evidence="1">
    <location>
        <begin position="1"/>
        <end position="38"/>
    </location>
</feature>
<protein>
    <submittedName>
        <fullName evidence="3">Uncharacterized protein</fullName>
    </submittedName>
</protein>
<organism evidence="3 4">
    <name type="scientific">Sodiomyces alkalinus (strain CBS 110278 / VKM F-3762 / F11)</name>
    <name type="common">Alkaliphilic filamentous fungus</name>
    <dbReference type="NCBI Taxonomy" id="1314773"/>
    <lineage>
        <taxon>Eukaryota</taxon>
        <taxon>Fungi</taxon>
        <taxon>Dikarya</taxon>
        <taxon>Ascomycota</taxon>
        <taxon>Pezizomycotina</taxon>
        <taxon>Sordariomycetes</taxon>
        <taxon>Hypocreomycetidae</taxon>
        <taxon>Glomerellales</taxon>
        <taxon>Plectosphaerellaceae</taxon>
        <taxon>Sodiomyces</taxon>
    </lineage>
</organism>
<dbReference type="EMBL" id="ML119051">
    <property type="protein sequence ID" value="ROT42946.1"/>
    <property type="molecule type" value="Genomic_DNA"/>
</dbReference>
<keyword evidence="2" id="KW-0472">Membrane</keyword>
<dbReference type="AlphaFoldDB" id="A0A3N2Q892"/>
<keyword evidence="2" id="KW-0812">Transmembrane</keyword>
<feature type="compositionally biased region" description="Basic and acidic residues" evidence="1">
    <location>
        <begin position="1"/>
        <end position="16"/>
    </location>
</feature>
<sequence length="92" mass="10712">MRDTDGRTTDRTRPPLHELNGGLEEHTGGLPLEKRKLPYGKTHTPYSNEYNHRLALLYIRCMNRSYMSQGLGWLSVRLGVPAIWYIPYPPRM</sequence>
<proteinExistence type="predicted"/>
<evidence type="ECO:0000256" key="1">
    <source>
        <dbReference type="SAM" id="MobiDB-lite"/>
    </source>
</evidence>
<keyword evidence="2" id="KW-1133">Transmembrane helix</keyword>
<accession>A0A3N2Q892</accession>
<gene>
    <name evidence="3" type="ORF">SODALDRAFT_27387</name>
</gene>
<evidence type="ECO:0000313" key="4">
    <source>
        <dbReference type="Proteomes" id="UP000272025"/>
    </source>
</evidence>
<evidence type="ECO:0000256" key="2">
    <source>
        <dbReference type="SAM" id="Phobius"/>
    </source>
</evidence>
<dbReference type="GeneID" id="39576399"/>
<name>A0A3N2Q892_SODAK</name>
<reference evidence="3 4" key="1">
    <citation type="journal article" date="2018" name="Mol. Ecol.">
        <title>The obligate alkalophilic soda-lake fungus Sodiomyces alkalinus has shifted to a protein diet.</title>
        <authorList>
            <person name="Grum-Grzhimaylo A.A."/>
            <person name="Falkoski D.L."/>
            <person name="van den Heuvel J."/>
            <person name="Valero-Jimenez C.A."/>
            <person name="Min B."/>
            <person name="Choi I.G."/>
            <person name="Lipzen A."/>
            <person name="Daum C.G."/>
            <person name="Aanen D.K."/>
            <person name="Tsang A."/>
            <person name="Henrissat B."/>
            <person name="Bilanenko E.N."/>
            <person name="de Vries R.P."/>
            <person name="van Kan J.A.L."/>
            <person name="Grigoriev I.V."/>
            <person name="Debets A.J.M."/>
        </authorList>
    </citation>
    <scope>NUCLEOTIDE SEQUENCE [LARGE SCALE GENOMIC DNA]</scope>
    <source>
        <strain evidence="3 4">F11</strain>
    </source>
</reference>
<dbReference type="Proteomes" id="UP000272025">
    <property type="component" value="Unassembled WGS sequence"/>
</dbReference>